<accession>A0A4P7BV16</accession>
<reference evidence="6 7" key="1">
    <citation type="submission" date="2019-03" db="EMBL/GenBank/DDBJ databases">
        <title>The genome sequence of Nitrosococcus wardiae strain D1FHST reveals the archetypal metabolic capacity of ammonia-oxidizing Gammaproteobacteria.</title>
        <authorList>
            <person name="Wang L."/>
            <person name="Lim C.K."/>
            <person name="Hanson T.E."/>
            <person name="Dang H."/>
            <person name="Klotz M.G."/>
        </authorList>
    </citation>
    <scope>NUCLEOTIDE SEQUENCE [LARGE SCALE GENOMIC DNA]</scope>
    <source>
        <strain evidence="6 7">D1FHS</strain>
    </source>
</reference>
<gene>
    <name evidence="6" type="ORF">E3U44_04330</name>
</gene>
<protein>
    <submittedName>
        <fullName evidence="6">Hsp70 family protein</fullName>
    </submittedName>
</protein>
<evidence type="ECO:0000256" key="5">
    <source>
        <dbReference type="RuleBase" id="RU003322"/>
    </source>
</evidence>
<dbReference type="RefSeq" id="WP_134356833.1">
    <property type="nucleotide sequence ID" value="NZ_CP038033.1"/>
</dbReference>
<dbReference type="InterPro" id="IPR043129">
    <property type="entry name" value="ATPase_NBD"/>
</dbReference>
<keyword evidence="7" id="KW-1185">Reference proteome</keyword>
<dbReference type="InterPro" id="IPR013126">
    <property type="entry name" value="Hsp_70_fam"/>
</dbReference>
<dbReference type="OrthoDB" id="580874at2"/>
<sequence>MAKIYGLDFGTTNSLASIVLDDVDEKMLSLVNEDDRMPHPSVIRYHGNEVVVGRAAKNAIETTDVGVIGDFVRSPKRYLGSGEKIHVGGVARSVSDVVAEILRHVRDDARQHREINGETFERAVMTIPINAVGRARRDLREAALKAGLHIHQFVQEPFAALYGYLRSLSGFQRRLAELEGQIVLVFDWGGGTLDLTLCKITKGMLVQIQSKGDNTVGGDRFDDRLIRYAKNEHMKQYSIDSVANEFPHAEAKLIAQCETAKIALSDRSSIKIGVRHYLKSDGPDHSLEVKVTREKLIELTRDIVDAGMKNIDEILESTGVNQASIALCLATGGMVRMPYIRERLLERFDPLRVPKIDDGDRIISQGAAWIGHDGVRLTLAKPFELLLGNDNYSTLISEGTELPIENQNFAFPFKAYCIDPRDGYGKFQFARPVWPDRNLPGDPRRSYATLLVAVDEEAAPLTERLNINVNIDHDLVVTVTASSSMVGHLSEREIHNLEFGLSMGQGVKEQTNPDNSNGQRNNEVNLKREVGAIKFRSNIVRGDQSWDLVPGDLVKKYRNRLPPLWEPTRRQHDEKMYYVPCTYCKRTWYQIRLEGSENCTCSSGSVKEMDAKAQKAKISEWQDFLRSEESVINDTGYSVVKGADSKGIQ</sequence>
<dbReference type="SUPFAM" id="SSF53067">
    <property type="entry name" value="Actin-like ATPase domain"/>
    <property type="match status" value="2"/>
</dbReference>
<dbReference type="AlphaFoldDB" id="A0A4P7BV16"/>
<evidence type="ECO:0000256" key="1">
    <source>
        <dbReference type="ARBA" id="ARBA00007381"/>
    </source>
</evidence>
<dbReference type="Proteomes" id="UP000294325">
    <property type="component" value="Chromosome"/>
</dbReference>
<dbReference type="PANTHER" id="PTHR19375">
    <property type="entry name" value="HEAT SHOCK PROTEIN 70KDA"/>
    <property type="match status" value="1"/>
</dbReference>
<dbReference type="GO" id="GO:0140662">
    <property type="term" value="F:ATP-dependent protein folding chaperone"/>
    <property type="evidence" value="ECO:0007669"/>
    <property type="project" value="InterPro"/>
</dbReference>
<dbReference type="EMBL" id="CP038033">
    <property type="protein sequence ID" value="QBQ53823.1"/>
    <property type="molecule type" value="Genomic_DNA"/>
</dbReference>
<keyword evidence="2 5" id="KW-0547">Nucleotide-binding</keyword>
<dbReference type="FunFam" id="3.90.640.10:FF:000003">
    <property type="entry name" value="Molecular chaperone DnaK"/>
    <property type="match status" value="1"/>
</dbReference>
<name>A0A4P7BV16_9GAMM</name>
<dbReference type="Pfam" id="PF00012">
    <property type="entry name" value="HSP70"/>
    <property type="match status" value="2"/>
</dbReference>
<evidence type="ECO:0000256" key="4">
    <source>
        <dbReference type="ARBA" id="ARBA00023186"/>
    </source>
</evidence>
<evidence type="ECO:0000256" key="2">
    <source>
        <dbReference type="ARBA" id="ARBA00022741"/>
    </source>
</evidence>
<proteinExistence type="inferred from homology"/>
<evidence type="ECO:0000313" key="7">
    <source>
        <dbReference type="Proteomes" id="UP000294325"/>
    </source>
</evidence>
<dbReference type="Gene3D" id="3.30.420.40">
    <property type="match status" value="2"/>
</dbReference>
<keyword evidence="4" id="KW-0143">Chaperone</keyword>
<comment type="similarity">
    <text evidence="1 5">Belongs to the heat shock protein 70 family.</text>
</comment>
<dbReference type="PRINTS" id="PR00301">
    <property type="entry name" value="HEATSHOCK70"/>
</dbReference>
<evidence type="ECO:0000256" key="3">
    <source>
        <dbReference type="ARBA" id="ARBA00022840"/>
    </source>
</evidence>
<dbReference type="Gene3D" id="3.90.640.10">
    <property type="entry name" value="Actin, Chain A, domain 4"/>
    <property type="match status" value="1"/>
</dbReference>
<dbReference type="GO" id="GO:0005524">
    <property type="term" value="F:ATP binding"/>
    <property type="evidence" value="ECO:0007669"/>
    <property type="project" value="UniProtKB-KW"/>
</dbReference>
<organism evidence="6 7">
    <name type="scientific">Nitrosococcus wardiae</name>
    <dbReference type="NCBI Taxonomy" id="1814290"/>
    <lineage>
        <taxon>Bacteria</taxon>
        <taxon>Pseudomonadati</taxon>
        <taxon>Pseudomonadota</taxon>
        <taxon>Gammaproteobacteria</taxon>
        <taxon>Chromatiales</taxon>
        <taxon>Chromatiaceae</taxon>
        <taxon>Nitrosococcus</taxon>
    </lineage>
</organism>
<dbReference type="KEGG" id="nwr:E3U44_04330"/>
<evidence type="ECO:0000313" key="6">
    <source>
        <dbReference type="EMBL" id="QBQ53823.1"/>
    </source>
</evidence>
<keyword evidence="3 5" id="KW-0067">ATP-binding</keyword>